<dbReference type="AlphaFoldDB" id="A0A8K0EJ89"/>
<sequence>MNILVPHTGYNNITLRIQVKQTGTCNRTSSGPPVPVAAEHCSHSTVPPGLRREDGDSGPAMHPMDQEDLSGLLNSFGRSPSWEKIAETTSGIQEDFTEFNFWRPPLPLLSEDDFNTVNPAPEFNDFNYWREPIAEIDLSMDILEL</sequence>
<organism evidence="2 3">
    <name type="scientific">Branchiostoma lanceolatum</name>
    <name type="common">Common lancelet</name>
    <name type="synonym">Amphioxus lanceolatum</name>
    <dbReference type="NCBI Taxonomy" id="7740"/>
    <lineage>
        <taxon>Eukaryota</taxon>
        <taxon>Metazoa</taxon>
        <taxon>Chordata</taxon>
        <taxon>Cephalochordata</taxon>
        <taxon>Leptocardii</taxon>
        <taxon>Amphioxiformes</taxon>
        <taxon>Branchiostomatidae</taxon>
        <taxon>Branchiostoma</taxon>
    </lineage>
</organism>
<evidence type="ECO:0000313" key="2">
    <source>
        <dbReference type="EMBL" id="CAH1255401.1"/>
    </source>
</evidence>
<evidence type="ECO:0000256" key="1">
    <source>
        <dbReference type="SAM" id="MobiDB-lite"/>
    </source>
</evidence>
<feature type="region of interest" description="Disordered" evidence="1">
    <location>
        <begin position="26"/>
        <end position="63"/>
    </location>
</feature>
<keyword evidence="3" id="KW-1185">Reference proteome</keyword>
<gene>
    <name evidence="2" type="primary">Hypp1523</name>
    <name evidence="2" type="ORF">BLAG_LOCUS14468</name>
</gene>
<accession>A0A8K0EJ89</accession>
<dbReference type="OrthoDB" id="9991950at2759"/>
<name>A0A8K0EJ89_BRALA</name>
<reference evidence="2" key="1">
    <citation type="submission" date="2022-01" db="EMBL/GenBank/DDBJ databases">
        <authorList>
            <person name="Braso-Vives M."/>
        </authorList>
    </citation>
    <scope>NUCLEOTIDE SEQUENCE</scope>
</reference>
<evidence type="ECO:0000313" key="3">
    <source>
        <dbReference type="Proteomes" id="UP000838412"/>
    </source>
</evidence>
<dbReference type="EMBL" id="OV696687">
    <property type="protein sequence ID" value="CAH1255401.1"/>
    <property type="molecule type" value="Genomic_DNA"/>
</dbReference>
<dbReference type="Proteomes" id="UP000838412">
    <property type="component" value="Chromosome 2"/>
</dbReference>
<protein>
    <submittedName>
        <fullName evidence="2">Hypp1523 protein</fullName>
    </submittedName>
</protein>
<proteinExistence type="predicted"/>